<keyword evidence="6" id="KW-1185">Reference proteome</keyword>
<feature type="domain" description="ABC transporter" evidence="4">
    <location>
        <begin position="4"/>
        <end position="245"/>
    </location>
</feature>
<dbReference type="PROSITE" id="PS50893">
    <property type="entry name" value="ABC_TRANSPORTER_2"/>
    <property type="match status" value="1"/>
</dbReference>
<dbReference type="EMBL" id="CP080389">
    <property type="protein sequence ID" value="WHO11796.1"/>
    <property type="molecule type" value="Genomic_DNA"/>
</dbReference>
<dbReference type="InterPro" id="IPR051120">
    <property type="entry name" value="ABC_AA/LPS_Transport"/>
</dbReference>
<proteinExistence type="predicted"/>
<evidence type="ECO:0000313" key="6">
    <source>
        <dbReference type="Proteomes" id="UP001225611"/>
    </source>
</evidence>
<keyword evidence="3 5" id="KW-0067">ATP-binding</keyword>
<evidence type="ECO:0000256" key="2">
    <source>
        <dbReference type="ARBA" id="ARBA00022741"/>
    </source>
</evidence>
<dbReference type="InterPro" id="IPR027417">
    <property type="entry name" value="P-loop_NTPase"/>
</dbReference>
<organism evidence="5 6">
    <name type="scientific">Agrobacterium cucumeris</name>
    <dbReference type="NCBI Taxonomy" id="2862866"/>
    <lineage>
        <taxon>Bacteria</taxon>
        <taxon>Pseudomonadati</taxon>
        <taxon>Pseudomonadota</taxon>
        <taxon>Alphaproteobacteria</taxon>
        <taxon>Hyphomicrobiales</taxon>
        <taxon>Rhizobiaceae</taxon>
        <taxon>Rhizobium/Agrobacterium group</taxon>
        <taxon>Agrobacterium</taxon>
    </lineage>
</organism>
<evidence type="ECO:0000313" key="5">
    <source>
        <dbReference type="EMBL" id="WHO11796.1"/>
    </source>
</evidence>
<name>A0ABY8RWF4_9HYPH</name>
<dbReference type="CDD" id="cd03219">
    <property type="entry name" value="ABC_Mj1267_LivG_branched"/>
    <property type="match status" value="1"/>
</dbReference>
<evidence type="ECO:0000256" key="1">
    <source>
        <dbReference type="ARBA" id="ARBA00022448"/>
    </source>
</evidence>
<dbReference type="PANTHER" id="PTHR45772:SF3">
    <property type="entry name" value="ABC TRANSPORTER ATP-BINDING PROTEIN"/>
    <property type="match status" value="1"/>
</dbReference>
<dbReference type="SUPFAM" id="SSF52540">
    <property type="entry name" value="P-loop containing nucleoside triphosphate hydrolases"/>
    <property type="match status" value="1"/>
</dbReference>
<protein>
    <submittedName>
        <fullName evidence="5">ABC transporter ATP-binding protein</fullName>
    </submittedName>
</protein>
<dbReference type="PANTHER" id="PTHR45772">
    <property type="entry name" value="CONSERVED COMPONENT OF ABC TRANSPORTER FOR NATURAL AMINO ACIDS-RELATED"/>
    <property type="match status" value="1"/>
</dbReference>
<dbReference type="Proteomes" id="UP001225611">
    <property type="component" value="Plasmid pO132a"/>
</dbReference>
<geneLocation type="plasmid" evidence="5 6">
    <name>pO132a</name>
</geneLocation>
<dbReference type="SMART" id="SM00382">
    <property type="entry name" value="AAA"/>
    <property type="match status" value="1"/>
</dbReference>
<keyword evidence="5" id="KW-0614">Plasmid</keyword>
<dbReference type="Gene3D" id="3.40.50.300">
    <property type="entry name" value="P-loop containing nucleotide triphosphate hydrolases"/>
    <property type="match status" value="1"/>
</dbReference>
<accession>A0ABY8RWF4</accession>
<sequence>MAVLEARKISIAFNGFYAVKGVDFNLEEGEIHAVIGPNGAGKTTLFNLLTKFLQPTEGKIFHDGADVTIMKPAAIARRGVVRSFQISAVFQTLTVRENVELALLRRSGLQWRLLGNARRDRALVQRTEEIIEQFGFQREADTAAAQLSYGGKRVLELATTVAADPRVLLLDEPMAGLGREDIDRVVDLIQTTAIGRTVLLVEHNMQVVARLAHRITVMVRGQVLASGTYSDVSTRPEVIAAYTGGAH</sequence>
<reference evidence="5 6" key="1">
    <citation type="journal article" date="2023" name="Syst. Appl. Microbiol.">
        <title>Agrobacterium cucumeris sp. nov. isolated from crazy roots on cucumber (Cucumis sativus).</title>
        <authorList>
            <person name="Warabieda M."/>
            <person name="Kuzmanovic N."/>
            <person name="Trzcinski P."/>
            <person name="Pulawska J."/>
        </authorList>
    </citation>
    <scope>NUCLEOTIDE SEQUENCE [LARGE SCALE GENOMIC DNA]</scope>
    <source>
        <strain evidence="5 6">O132</strain>
    </source>
</reference>
<keyword evidence="2" id="KW-0547">Nucleotide-binding</keyword>
<gene>
    <name evidence="5" type="ORF">KZ699_24325</name>
</gene>
<dbReference type="InterPro" id="IPR003439">
    <property type="entry name" value="ABC_transporter-like_ATP-bd"/>
</dbReference>
<evidence type="ECO:0000259" key="4">
    <source>
        <dbReference type="PROSITE" id="PS50893"/>
    </source>
</evidence>
<evidence type="ECO:0000256" key="3">
    <source>
        <dbReference type="ARBA" id="ARBA00022840"/>
    </source>
</evidence>
<dbReference type="InterPro" id="IPR003593">
    <property type="entry name" value="AAA+_ATPase"/>
</dbReference>
<dbReference type="GO" id="GO:0005524">
    <property type="term" value="F:ATP binding"/>
    <property type="evidence" value="ECO:0007669"/>
    <property type="project" value="UniProtKB-KW"/>
</dbReference>
<dbReference type="Pfam" id="PF00005">
    <property type="entry name" value="ABC_tran"/>
    <property type="match status" value="1"/>
</dbReference>
<dbReference type="RefSeq" id="WP_269703782.1">
    <property type="nucleotide sequence ID" value="NZ_CP080389.1"/>
</dbReference>
<keyword evidence="1" id="KW-0813">Transport</keyword>